<dbReference type="PANTHER" id="PTHR42724:SF1">
    <property type="entry name" value="TETRAACYLDISACCHARIDE 4'-KINASE, MITOCHONDRIAL-RELATED"/>
    <property type="match status" value="1"/>
</dbReference>
<dbReference type="PANTHER" id="PTHR42724">
    <property type="entry name" value="TETRAACYLDISACCHARIDE 4'-KINASE"/>
    <property type="match status" value="1"/>
</dbReference>
<evidence type="ECO:0000256" key="4">
    <source>
        <dbReference type="ARBA" id="ARBA00016436"/>
    </source>
</evidence>
<dbReference type="Pfam" id="PF02606">
    <property type="entry name" value="LpxK"/>
    <property type="match status" value="1"/>
</dbReference>
<name>A0A4R2PVK4_9RHOB</name>
<dbReference type="GO" id="GO:0005524">
    <property type="term" value="F:ATP binding"/>
    <property type="evidence" value="ECO:0007669"/>
    <property type="project" value="UniProtKB-UniRule"/>
</dbReference>
<dbReference type="RefSeq" id="WP_132462914.1">
    <property type="nucleotide sequence ID" value="NZ_SLXP01000008.1"/>
</dbReference>
<keyword evidence="15" id="KW-1185">Reference proteome</keyword>
<keyword evidence="8 13" id="KW-0547">Nucleotide-binding</keyword>
<comment type="catalytic activity">
    <reaction evidence="13">
        <text>a lipid A disaccharide + ATP = a lipid IVA + ADP + H(+)</text>
        <dbReference type="Rhea" id="RHEA:67840"/>
        <dbReference type="ChEBI" id="CHEBI:15378"/>
        <dbReference type="ChEBI" id="CHEBI:30616"/>
        <dbReference type="ChEBI" id="CHEBI:176343"/>
        <dbReference type="ChEBI" id="CHEBI:176425"/>
        <dbReference type="ChEBI" id="CHEBI:456216"/>
        <dbReference type="EC" id="2.7.1.130"/>
    </reaction>
</comment>
<evidence type="ECO:0000256" key="10">
    <source>
        <dbReference type="ARBA" id="ARBA00022840"/>
    </source>
</evidence>
<dbReference type="AlphaFoldDB" id="A0A4R2PVK4"/>
<evidence type="ECO:0000256" key="12">
    <source>
        <dbReference type="ARBA" id="ARBA00029757"/>
    </source>
</evidence>
<dbReference type="GO" id="GO:0009029">
    <property type="term" value="F:lipid-A 4'-kinase activity"/>
    <property type="evidence" value="ECO:0007669"/>
    <property type="project" value="UniProtKB-UniRule"/>
</dbReference>
<evidence type="ECO:0000256" key="3">
    <source>
        <dbReference type="ARBA" id="ARBA00012071"/>
    </source>
</evidence>
<comment type="pathway">
    <text evidence="2 13">Glycolipid biosynthesis; lipid IV(A) biosynthesis; lipid IV(A) from (3R)-3-hydroxytetradecanoyl-[acyl-carrier-protein] and UDP-N-acetyl-alpha-D-glucosamine: step 6/6.</text>
</comment>
<evidence type="ECO:0000256" key="9">
    <source>
        <dbReference type="ARBA" id="ARBA00022777"/>
    </source>
</evidence>
<evidence type="ECO:0000256" key="8">
    <source>
        <dbReference type="ARBA" id="ARBA00022741"/>
    </source>
</evidence>
<evidence type="ECO:0000256" key="13">
    <source>
        <dbReference type="HAMAP-Rule" id="MF_00409"/>
    </source>
</evidence>
<dbReference type="HAMAP" id="MF_00409">
    <property type="entry name" value="LpxK"/>
    <property type="match status" value="1"/>
</dbReference>
<dbReference type="NCBIfam" id="TIGR00682">
    <property type="entry name" value="lpxK"/>
    <property type="match status" value="1"/>
</dbReference>
<evidence type="ECO:0000313" key="14">
    <source>
        <dbReference type="EMBL" id="TCP40132.1"/>
    </source>
</evidence>
<evidence type="ECO:0000256" key="6">
    <source>
        <dbReference type="ARBA" id="ARBA00022556"/>
    </source>
</evidence>
<dbReference type="EMBL" id="SLXP01000008">
    <property type="protein sequence ID" value="TCP40132.1"/>
    <property type="molecule type" value="Genomic_DNA"/>
</dbReference>
<organism evidence="14 15">
    <name type="scientific">Rhodovulum marinum</name>
    <dbReference type="NCBI Taxonomy" id="320662"/>
    <lineage>
        <taxon>Bacteria</taxon>
        <taxon>Pseudomonadati</taxon>
        <taxon>Pseudomonadota</taxon>
        <taxon>Alphaproteobacteria</taxon>
        <taxon>Rhodobacterales</taxon>
        <taxon>Paracoccaceae</taxon>
        <taxon>Rhodovulum</taxon>
    </lineage>
</organism>
<gene>
    <name evidence="13" type="primary">lpxK</name>
    <name evidence="14" type="ORF">EV662_1086</name>
</gene>
<evidence type="ECO:0000256" key="11">
    <source>
        <dbReference type="ARBA" id="ARBA00023098"/>
    </source>
</evidence>
<comment type="caution">
    <text evidence="14">The sequence shown here is derived from an EMBL/GenBank/DDBJ whole genome shotgun (WGS) entry which is preliminary data.</text>
</comment>
<comment type="function">
    <text evidence="1 13">Transfers the gamma-phosphate of ATP to the 4'-position of a tetraacyldisaccharide 1-phosphate intermediate (termed DS-1-P) to form tetraacyldisaccharide 1,4'-bis-phosphate (lipid IVA).</text>
</comment>
<dbReference type="InterPro" id="IPR003758">
    <property type="entry name" value="LpxK"/>
</dbReference>
<sequence>MRAPGFWFTPPERPGIVARALAPLGALYARGTARRLARGVPERVGVPVICVGNLNAGGTGKTPTVIALALKLMERGVAAHVVSRGHGGRLEGPVRVEERVHSAADVGDEPLLLAAFLPTWVARDRAAGARAAVAAGAQAILMDDGFQNPALAKDCSIVVVDAAKGFGNGRVIPAGPLREPVAVGLARADLVLSIGPRPAQRHFAATWGARLSVPHVTGALRPLETGMDWAGMPVLAFAGIGHPEKFFATVEGQGARLLRGEALEDHQPLTPALMARLENEARLLGAQLVTTEKDAVRLPPAFRQKVLTLPVRLELDDWAGIETVLDRLGLSRA</sequence>
<keyword evidence="7 13" id="KW-0808">Transferase</keyword>
<accession>A0A4R2PVK4</accession>
<dbReference type="Proteomes" id="UP000294835">
    <property type="component" value="Unassembled WGS sequence"/>
</dbReference>
<keyword evidence="6 13" id="KW-0441">Lipid A biosynthesis</keyword>
<dbReference type="InterPro" id="IPR027417">
    <property type="entry name" value="P-loop_NTPase"/>
</dbReference>
<keyword evidence="9 13" id="KW-0418">Kinase</keyword>
<dbReference type="GO" id="GO:0009245">
    <property type="term" value="P:lipid A biosynthetic process"/>
    <property type="evidence" value="ECO:0007669"/>
    <property type="project" value="UniProtKB-UniRule"/>
</dbReference>
<keyword evidence="5 13" id="KW-0444">Lipid biosynthesis</keyword>
<dbReference type="GO" id="GO:0005886">
    <property type="term" value="C:plasma membrane"/>
    <property type="evidence" value="ECO:0007669"/>
    <property type="project" value="TreeGrafter"/>
</dbReference>
<evidence type="ECO:0000256" key="5">
    <source>
        <dbReference type="ARBA" id="ARBA00022516"/>
    </source>
</evidence>
<dbReference type="OrthoDB" id="9766423at2"/>
<reference evidence="14 15" key="1">
    <citation type="submission" date="2019-03" db="EMBL/GenBank/DDBJ databases">
        <title>Genomic Encyclopedia of Type Strains, Phase IV (KMG-IV): sequencing the most valuable type-strain genomes for metagenomic binning, comparative biology and taxonomic classification.</title>
        <authorList>
            <person name="Goeker M."/>
        </authorList>
    </citation>
    <scope>NUCLEOTIDE SEQUENCE [LARGE SCALE GENOMIC DNA]</scope>
    <source>
        <strain evidence="14 15">DSM 18063</strain>
    </source>
</reference>
<evidence type="ECO:0000256" key="1">
    <source>
        <dbReference type="ARBA" id="ARBA00002274"/>
    </source>
</evidence>
<feature type="binding site" evidence="13">
    <location>
        <begin position="55"/>
        <end position="62"/>
    </location>
    <ligand>
        <name>ATP</name>
        <dbReference type="ChEBI" id="CHEBI:30616"/>
    </ligand>
</feature>
<evidence type="ECO:0000313" key="15">
    <source>
        <dbReference type="Proteomes" id="UP000294835"/>
    </source>
</evidence>
<keyword evidence="10 13" id="KW-0067">ATP-binding</keyword>
<dbReference type="SUPFAM" id="SSF52540">
    <property type="entry name" value="P-loop containing nucleoside triphosphate hydrolases"/>
    <property type="match status" value="1"/>
</dbReference>
<comment type="similarity">
    <text evidence="13">Belongs to the LpxK family.</text>
</comment>
<dbReference type="EC" id="2.7.1.130" evidence="3 13"/>
<keyword evidence="11 13" id="KW-0443">Lipid metabolism</keyword>
<protein>
    <recommendedName>
        <fullName evidence="4 13">Tetraacyldisaccharide 4'-kinase</fullName>
        <ecNumber evidence="3 13">2.7.1.130</ecNumber>
    </recommendedName>
    <alternativeName>
        <fullName evidence="12 13">Lipid A 4'-kinase</fullName>
    </alternativeName>
</protein>
<dbReference type="UniPathway" id="UPA00359">
    <property type="reaction ID" value="UER00482"/>
</dbReference>
<proteinExistence type="inferred from homology"/>
<dbReference type="GO" id="GO:0009244">
    <property type="term" value="P:lipopolysaccharide core region biosynthetic process"/>
    <property type="evidence" value="ECO:0007669"/>
    <property type="project" value="TreeGrafter"/>
</dbReference>
<evidence type="ECO:0000256" key="7">
    <source>
        <dbReference type="ARBA" id="ARBA00022679"/>
    </source>
</evidence>
<evidence type="ECO:0000256" key="2">
    <source>
        <dbReference type="ARBA" id="ARBA00004870"/>
    </source>
</evidence>